<evidence type="ECO:0000313" key="2">
    <source>
        <dbReference type="Proteomes" id="UP001244297"/>
    </source>
</evidence>
<protein>
    <submittedName>
        <fullName evidence="1">Uncharacterized protein</fullName>
    </submittedName>
</protein>
<accession>A0ABT8AVH1</accession>
<dbReference type="RefSeq" id="WP_238294056.1">
    <property type="nucleotide sequence ID" value="NZ_BPQS01000094.1"/>
</dbReference>
<sequence length="182" mass="19806">MENVDHHHDIRVHDLHGRVDAVLGKLRDSGTAVIAVKSVIVSAADAPAQLDQASSSWGTMMNALILLIARFIQFFTGDSDKRRSTSENMEQEKEALGGNRFVRARNFDDDYREATELLKTRMDRRFPDNYRAKLGTDGSGTYDHGQDRAAAVDTMSAEIATALRDGATVRQAAEAGAAGAGI</sequence>
<keyword evidence="2" id="KW-1185">Reference proteome</keyword>
<organism evidence="1 2">
    <name type="scientific">Methylobacterium longum</name>
    <dbReference type="NCBI Taxonomy" id="767694"/>
    <lineage>
        <taxon>Bacteria</taxon>
        <taxon>Pseudomonadati</taxon>
        <taxon>Pseudomonadota</taxon>
        <taxon>Alphaproteobacteria</taxon>
        <taxon>Hyphomicrobiales</taxon>
        <taxon>Methylobacteriaceae</taxon>
        <taxon>Methylobacterium</taxon>
    </lineage>
</organism>
<evidence type="ECO:0000313" key="1">
    <source>
        <dbReference type="EMBL" id="MDN3573329.1"/>
    </source>
</evidence>
<comment type="caution">
    <text evidence="1">The sequence shown here is derived from an EMBL/GenBank/DDBJ whole genome shotgun (WGS) entry which is preliminary data.</text>
</comment>
<name>A0ABT8AVH1_9HYPH</name>
<reference evidence="2" key="1">
    <citation type="journal article" date="2019" name="Int. J. Syst. Evol. Microbiol.">
        <title>The Global Catalogue of Microorganisms (GCM) 10K type strain sequencing project: providing services to taxonomists for standard genome sequencing and annotation.</title>
        <authorList>
            <consortium name="The Broad Institute Genomics Platform"/>
            <consortium name="The Broad Institute Genome Sequencing Center for Infectious Disease"/>
            <person name="Wu L."/>
            <person name="Ma J."/>
        </authorList>
    </citation>
    <scope>NUCLEOTIDE SEQUENCE [LARGE SCALE GENOMIC DNA]</scope>
    <source>
        <strain evidence="2">CECT 7806</strain>
    </source>
</reference>
<proteinExistence type="predicted"/>
<gene>
    <name evidence="1" type="ORF">QWZ18_22235</name>
</gene>
<dbReference type="EMBL" id="JAUFPT010000072">
    <property type="protein sequence ID" value="MDN3573329.1"/>
    <property type="molecule type" value="Genomic_DNA"/>
</dbReference>
<dbReference type="Proteomes" id="UP001244297">
    <property type="component" value="Unassembled WGS sequence"/>
</dbReference>